<reference evidence="2" key="1">
    <citation type="submission" date="2016-03" db="EMBL/GenBank/DDBJ databases">
        <authorList>
            <person name="Guldener U."/>
        </authorList>
    </citation>
    <scope>NUCLEOTIDE SEQUENCE [LARGE SCALE GENOMIC DNA]</scope>
</reference>
<protein>
    <submittedName>
        <fullName evidence="1">Uncharacterized protein</fullName>
    </submittedName>
</protein>
<gene>
    <name evidence="1" type="ORF">RSE6_00596</name>
</gene>
<evidence type="ECO:0000313" key="2">
    <source>
        <dbReference type="Proteomes" id="UP000177625"/>
    </source>
</evidence>
<sequence length="74" mass="8513">MSDFRARRGGWLQGHERVRVSAAVIYGLRHETDADADADADDDAYIDGLTTGRQKLVTRDHHLKETIDRTKWFE</sequence>
<dbReference type="AlphaFoldDB" id="A0A1E1LVN3"/>
<name>A0A1E1LVN3_RHYSE</name>
<organism evidence="1 2">
    <name type="scientific">Rhynchosporium secalis</name>
    <name type="common">Barley scald fungus</name>
    <dbReference type="NCBI Taxonomy" id="38038"/>
    <lineage>
        <taxon>Eukaryota</taxon>
        <taxon>Fungi</taxon>
        <taxon>Dikarya</taxon>
        <taxon>Ascomycota</taxon>
        <taxon>Pezizomycotina</taxon>
        <taxon>Leotiomycetes</taxon>
        <taxon>Helotiales</taxon>
        <taxon>Ploettnerulaceae</taxon>
        <taxon>Rhynchosporium</taxon>
    </lineage>
</organism>
<dbReference type="EMBL" id="FJVC01000009">
    <property type="protein sequence ID" value="CZT40921.1"/>
    <property type="molecule type" value="Genomic_DNA"/>
</dbReference>
<dbReference type="Proteomes" id="UP000177625">
    <property type="component" value="Unassembled WGS sequence"/>
</dbReference>
<accession>A0A1E1LVN3</accession>
<proteinExistence type="predicted"/>
<keyword evidence="2" id="KW-1185">Reference proteome</keyword>
<evidence type="ECO:0000313" key="1">
    <source>
        <dbReference type="EMBL" id="CZT40921.1"/>
    </source>
</evidence>